<organism evidence="3 4">
    <name type="scientific">Plectus sambesii</name>
    <dbReference type="NCBI Taxonomy" id="2011161"/>
    <lineage>
        <taxon>Eukaryota</taxon>
        <taxon>Metazoa</taxon>
        <taxon>Ecdysozoa</taxon>
        <taxon>Nematoda</taxon>
        <taxon>Chromadorea</taxon>
        <taxon>Plectida</taxon>
        <taxon>Plectina</taxon>
        <taxon>Plectoidea</taxon>
        <taxon>Plectidae</taxon>
        <taxon>Plectus</taxon>
    </lineage>
</organism>
<name>A0A914VCU3_9BILA</name>
<dbReference type="PROSITE" id="PS50041">
    <property type="entry name" value="C_TYPE_LECTIN_2"/>
    <property type="match status" value="1"/>
</dbReference>
<feature type="domain" description="C-type lectin" evidence="2">
    <location>
        <begin position="31"/>
        <end position="151"/>
    </location>
</feature>
<sequence length="164" mass="18394">MRCLSIILSLFLVVSTSSQECPDGWRSSEVVSNKCYYVSAQKKIWFDAEEFCTNAQPNAHLISITSAFENDNVEAVVISTPSVSVCDQIWIGGKDFVMDGNFTWTDGRPWIYASWDAGQPDPNQRCVSSMARTTGQWKTESCGFENCFICEMYRGGSSTEFSRN</sequence>
<dbReference type="WBParaSite" id="PSAMB.scaffold1724size28385.g14533.t1">
    <property type="protein sequence ID" value="PSAMB.scaffold1724size28385.g14533.t1"/>
    <property type="gene ID" value="PSAMB.scaffold1724size28385.g14533"/>
</dbReference>
<dbReference type="InterPro" id="IPR016187">
    <property type="entry name" value="CTDL_fold"/>
</dbReference>
<keyword evidence="3" id="KW-1185">Reference proteome</keyword>
<evidence type="ECO:0000313" key="3">
    <source>
        <dbReference type="Proteomes" id="UP000887566"/>
    </source>
</evidence>
<dbReference type="PANTHER" id="PTHR22803">
    <property type="entry name" value="MANNOSE, PHOSPHOLIPASE, LECTIN RECEPTOR RELATED"/>
    <property type="match status" value="1"/>
</dbReference>
<dbReference type="Gene3D" id="3.10.100.10">
    <property type="entry name" value="Mannose-Binding Protein A, subunit A"/>
    <property type="match status" value="1"/>
</dbReference>
<dbReference type="AlphaFoldDB" id="A0A914VCU3"/>
<dbReference type="InterPro" id="IPR050111">
    <property type="entry name" value="C-type_lectin/snaclec_domain"/>
</dbReference>
<reference evidence="4" key="1">
    <citation type="submission" date="2022-11" db="UniProtKB">
        <authorList>
            <consortium name="WormBaseParasite"/>
        </authorList>
    </citation>
    <scope>IDENTIFICATION</scope>
</reference>
<dbReference type="Pfam" id="PF00059">
    <property type="entry name" value="Lectin_C"/>
    <property type="match status" value="1"/>
</dbReference>
<feature type="chain" id="PRO_5038100360" evidence="1">
    <location>
        <begin position="19"/>
        <end position="164"/>
    </location>
</feature>
<evidence type="ECO:0000256" key="1">
    <source>
        <dbReference type="SAM" id="SignalP"/>
    </source>
</evidence>
<protein>
    <submittedName>
        <fullName evidence="4">C-type lectin domain-containing protein</fullName>
    </submittedName>
</protein>
<feature type="signal peptide" evidence="1">
    <location>
        <begin position="1"/>
        <end position="18"/>
    </location>
</feature>
<proteinExistence type="predicted"/>
<keyword evidence="1" id="KW-0732">Signal</keyword>
<dbReference type="CDD" id="cd00037">
    <property type="entry name" value="CLECT"/>
    <property type="match status" value="1"/>
</dbReference>
<accession>A0A914VCU3</accession>
<dbReference type="InterPro" id="IPR001304">
    <property type="entry name" value="C-type_lectin-like"/>
</dbReference>
<dbReference type="SUPFAM" id="SSF56436">
    <property type="entry name" value="C-type lectin-like"/>
    <property type="match status" value="1"/>
</dbReference>
<dbReference type="InterPro" id="IPR016186">
    <property type="entry name" value="C-type_lectin-like/link_sf"/>
</dbReference>
<evidence type="ECO:0000313" key="4">
    <source>
        <dbReference type="WBParaSite" id="PSAMB.scaffold1724size28385.g14533.t1"/>
    </source>
</evidence>
<dbReference type="SMART" id="SM00034">
    <property type="entry name" value="CLECT"/>
    <property type="match status" value="1"/>
</dbReference>
<evidence type="ECO:0000259" key="2">
    <source>
        <dbReference type="PROSITE" id="PS50041"/>
    </source>
</evidence>
<dbReference type="Proteomes" id="UP000887566">
    <property type="component" value="Unplaced"/>
</dbReference>